<keyword evidence="3" id="KW-1185">Reference proteome</keyword>
<dbReference type="Proteomes" id="UP000008634">
    <property type="component" value="Chromosome"/>
</dbReference>
<dbReference type="eggNOG" id="ENOG502ZZVJ">
    <property type="taxonomic scope" value="Bacteria"/>
</dbReference>
<evidence type="ECO:0000313" key="3">
    <source>
        <dbReference type="Proteomes" id="UP000008634"/>
    </source>
</evidence>
<dbReference type="RefSeq" id="WP_013551861.1">
    <property type="nucleotide sequence ID" value="NC_014934.1"/>
</dbReference>
<sequence>MKYVVCFSCMCLVLSACFSPKKTTEITRIKYRIVNNTALNFTNVSLFSENIGNVLAYDTLAYAVVSYNSLLQDPLFYGINKEVNYARYLVLPKTNNERVTFSIDSLANKIIYISTK</sequence>
<name>E6X456_CELAD</name>
<dbReference type="PROSITE" id="PS51257">
    <property type="entry name" value="PROKAR_LIPOPROTEIN"/>
    <property type="match status" value="1"/>
</dbReference>
<reference evidence="2 3" key="1">
    <citation type="journal article" date="2010" name="Stand. Genomic Sci.">
        <title>Complete genome sequence of Cellulophaga algicola type strain (IC166).</title>
        <authorList>
            <person name="Abt B."/>
            <person name="Lu M."/>
            <person name="Misra M."/>
            <person name="Han C."/>
            <person name="Nolan M."/>
            <person name="Lucas S."/>
            <person name="Hammon N."/>
            <person name="Deshpande S."/>
            <person name="Cheng J.F."/>
            <person name="Tapia R."/>
            <person name="Goodwin L."/>
            <person name="Pitluck S."/>
            <person name="Liolios K."/>
            <person name="Pagani I."/>
            <person name="Ivanova N."/>
            <person name="Mavromatis K."/>
            <person name="Ovchinikova G."/>
            <person name="Pati A."/>
            <person name="Chen A."/>
            <person name="Palaniappan K."/>
            <person name="Land M."/>
            <person name="Hauser L."/>
            <person name="Chang Y.J."/>
            <person name="Jeffries C.D."/>
            <person name="Detter J.C."/>
            <person name="Brambilla E."/>
            <person name="Rohde M."/>
            <person name="Tindall B.J."/>
            <person name="Goker M."/>
            <person name="Woyke T."/>
            <person name="Bristow J."/>
            <person name="Eisen J.A."/>
            <person name="Markowitz V."/>
            <person name="Hugenholtz P."/>
            <person name="Kyrpides N.C."/>
            <person name="Klenk H.P."/>
            <person name="Lapidus A."/>
        </authorList>
    </citation>
    <scope>NUCLEOTIDE SEQUENCE [LARGE SCALE GENOMIC DNA]</scope>
    <source>
        <strain evidence="3">DSM 14237 / IC166 / ACAM 630</strain>
    </source>
</reference>
<dbReference type="OrthoDB" id="1439678at2"/>
<dbReference type="AlphaFoldDB" id="E6X456"/>
<organism evidence="2 3">
    <name type="scientific">Cellulophaga algicola (strain DSM 14237 / IC166 / ACAM 630)</name>
    <dbReference type="NCBI Taxonomy" id="688270"/>
    <lineage>
        <taxon>Bacteria</taxon>
        <taxon>Pseudomonadati</taxon>
        <taxon>Bacteroidota</taxon>
        <taxon>Flavobacteriia</taxon>
        <taxon>Flavobacteriales</taxon>
        <taxon>Flavobacteriaceae</taxon>
        <taxon>Cellulophaga</taxon>
    </lineage>
</organism>
<dbReference type="HOGENOM" id="CLU_2116603_0_0_10"/>
<feature type="signal peptide" evidence="1">
    <location>
        <begin position="1"/>
        <end position="18"/>
    </location>
</feature>
<feature type="chain" id="PRO_5003215465" description="Lipoprotein" evidence="1">
    <location>
        <begin position="19"/>
        <end position="116"/>
    </location>
</feature>
<accession>E6X456</accession>
<evidence type="ECO:0008006" key="4">
    <source>
        <dbReference type="Google" id="ProtNLM"/>
    </source>
</evidence>
<keyword evidence="1" id="KW-0732">Signal</keyword>
<protein>
    <recommendedName>
        <fullName evidence="4">Lipoprotein</fullName>
    </recommendedName>
</protein>
<evidence type="ECO:0000256" key="1">
    <source>
        <dbReference type="SAM" id="SignalP"/>
    </source>
</evidence>
<dbReference type="KEGG" id="cao:Celal_3124"/>
<dbReference type="EMBL" id="CP002453">
    <property type="protein sequence ID" value="ADV50398.1"/>
    <property type="molecule type" value="Genomic_DNA"/>
</dbReference>
<proteinExistence type="predicted"/>
<dbReference type="STRING" id="688270.Celal_3124"/>
<gene>
    <name evidence="2" type="ordered locus">Celal_3124</name>
</gene>
<evidence type="ECO:0000313" key="2">
    <source>
        <dbReference type="EMBL" id="ADV50398.1"/>
    </source>
</evidence>